<reference evidence="1 2" key="1">
    <citation type="journal article" date="2013" name="Genome Biol.">
        <title>The genome sequence of the most widely cultivated cacao type and its use to identify candidate genes regulating pod color.</title>
        <authorList>
            <person name="Motamayor J.C."/>
            <person name="Mockaitis K."/>
            <person name="Schmutz J."/>
            <person name="Haiminen N."/>
            <person name="Iii D.L."/>
            <person name="Cornejo O."/>
            <person name="Findley S.D."/>
            <person name="Zheng P."/>
            <person name="Utro F."/>
            <person name="Royaert S."/>
            <person name="Saski C."/>
            <person name="Jenkins J."/>
            <person name="Podicheti R."/>
            <person name="Zhao M."/>
            <person name="Scheffler B.E."/>
            <person name="Stack J.C."/>
            <person name="Feltus F.A."/>
            <person name="Mustiga G.M."/>
            <person name="Amores F."/>
            <person name="Phillips W."/>
            <person name="Marelli J.P."/>
            <person name="May G.D."/>
            <person name="Shapiro H."/>
            <person name="Ma J."/>
            <person name="Bustamante C.D."/>
            <person name="Schnell R.J."/>
            <person name="Main D."/>
            <person name="Gilbert D."/>
            <person name="Parida L."/>
            <person name="Kuhn D.N."/>
        </authorList>
    </citation>
    <scope>NUCLEOTIDE SEQUENCE [LARGE SCALE GENOMIC DNA]</scope>
    <source>
        <strain evidence="2">cv. Matina 1-6</strain>
    </source>
</reference>
<proteinExistence type="predicted"/>
<organism evidence="1 2">
    <name type="scientific">Theobroma cacao</name>
    <name type="common">Cacao</name>
    <name type="synonym">Cocoa</name>
    <dbReference type="NCBI Taxonomy" id="3641"/>
    <lineage>
        <taxon>Eukaryota</taxon>
        <taxon>Viridiplantae</taxon>
        <taxon>Streptophyta</taxon>
        <taxon>Embryophyta</taxon>
        <taxon>Tracheophyta</taxon>
        <taxon>Spermatophyta</taxon>
        <taxon>Magnoliopsida</taxon>
        <taxon>eudicotyledons</taxon>
        <taxon>Gunneridae</taxon>
        <taxon>Pentapetalae</taxon>
        <taxon>rosids</taxon>
        <taxon>malvids</taxon>
        <taxon>Malvales</taxon>
        <taxon>Malvaceae</taxon>
        <taxon>Byttnerioideae</taxon>
        <taxon>Theobroma</taxon>
    </lineage>
</organism>
<protein>
    <submittedName>
        <fullName evidence="1">Uncharacterized protein</fullName>
    </submittedName>
</protein>
<accession>A0A061E8F8</accession>
<dbReference type="AlphaFoldDB" id="A0A061E8F8"/>
<dbReference type="EMBL" id="CM001880">
    <property type="protein sequence ID" value="EOY01221.1"/>
    <property type="molecule type" value="Genomic_DNA"/>
</dbReference>
<sequence length="167" mass="19195">MGISKPPLFSQKYMLSGFHQDSPQGIPLLLSLAIKKKKRERNTSQKLYKKKTYLSGFYVSFYSGFFRSCWDCLGTKQQQQGTRCRSPAYCWLCSVSILYNLCTLSDKKEQRKIKTKIPSRVSDLPSLKSLPLPNCLTLTFASVSLNVYRAICSSLIPKIIYIYFYIL</sequence>
<dbReference type="HOGENOM" id="CLU_1597410_0_0_1"/>
<gene>
    <name evidence="1" type="ORF">TCM_011167</name>
</gene>
<dbReference type="Gramene" id="EOY01221">
    <property type="protein sequence ID" value="EOY01221"/>
    <property type="gene ID" value="TCM_011167"/>
</dbReference>
<dbReference type="InParanoid" id="A0A061E8F8"/>
<name>A0A061E8F8_THECC</name>
<evidence type="ECO:0000313" key="1">
    <source>
        <dbReference type="EMBL" id="EOY01221.1"/>
    </source>
</evidence>
<evidence type="ECO:0000313" key="2">
    <source>
        <dbReference type="Proteomes" id="UP000026915"/>
    </source>
</evidence>
<keyword evidence="2" id="KW-1185">Reference proteome</keyword>
<dbReference type="Proteomes" id="UP000026915">
    <property type="component" value="Chromosome 2"/>
</dbReference>